<protein>
    <submittedName>
        <fullName evidence="1">Uncharacterized protein</fullName>
    </submittedName>
</protein>
<gene>
    <name evidence="1" type="ORF">EFB08_11270</name>
</gene>
<name>A0A3M9MM83_9BACT</name>
<accession>A0A3M9MM83</accession>
<keyword evidence="2" id="KW-1185">Reference proteome</keyword>
<comment type="caution">
    <text evidence="1">The sequence shown here is derived from an EMBL/GenBank/DDBJ whole genome shotgun (WGS) entry which is preliminary data.</text>
</comment>
<dbReference type="EMBL" id="RJJD01000006">
    <property type="protein sequence ID" value="RNI26591.1"/>
    <property type="molecule type" value="Genomic_DNA"/>
</dbReference>
<dbReference type="AlphaFoldDB" id="A0A3M9MM83"/>
<dbReference type="Proteomes" id="UP000272117">
    <property type="component" value="Unassembled WGS sequence"/>
</dbReference>
<evidence type="ECO:0000313" key="1">
    <source>
        <dbReference type="EMBL" id="RNI26591.1"/>
    </source>
</evidence>
<proteinExistence type="predicted"/>
<sequence length="156" mass="17346">MEKLLSSSQHVDSGPALRVYRGNPLAHKDSFTPGDSIRATNPGLGMDQGIDYPILGYWNSEQFGMYVYIPATANAMMKHYRFAVTEERSGEEVLFYLLPEEITEICIKDCLFGLEYVPATAPEVIMKATTGGMQKEETRTIPFHSTGIQLSLFSVA</sequence>
<evidence type="ECO:0000313" key="2">
    <source>
        <dbReference type="Proteomes" id="UP000272117"/>
    </source>
</evidence>
<reference evidence="1 2" key="1">
    <citation type="submission" date="2018-11" db="EMBL/GenBank/DDBJ databases">
        <title>Rufibacter latericius sp. nov., isolated from water in Baiyang Lake.</title>
        <authorList>
            <person name="Yang Y."/>
        </authorList>
    </citation>
    <scope>NUCLEOTIDE SEQUENCE [LARGE SCALE GENOMIC DNA]</scope>
    <source>
        <strain evidence="1 2">R-22-1c-1</strain>
    </source>
</reference>
<organism evidence="1 2">
    <name type="scientific">Rufibacter latericius</name>
    <dbReference type="NCBI Taxonomy" id="2487040"/>
    <lineage>
        <taxon>Bacteria</taxon>
        <taxon>Pseudomonadati</taxon>
        <taxon>Bacteroidota</taxon>
        <taxon>Cytophagia</taxon>
        <taxon>Cytophagales</taxon>
        <taxon>Hymenobacteraceae</taxon>
        <taxon>Rufibacter</taxon>
    </lineage>
</organism>
<dbReference type="RefSeq" id="WP_123127074.1">
    <property type="nucleotide sequence ID" value="NZ_RJJD01000006.1"/>
</dbReference>